<evidence type="ECO:0000313" key="2">
    <source>
        <dbReference type="EMBL" id="MFB9477456.1"/>
    </source>
</evidence>
<evidence type="ECO:0000256" key="1">
    <source>
        <dbReference type="SAM" id="SignalP"/>
    </source>
</evidence>
<reference evidence="2 3" key="1">
    <citation type="submission" date="2024-09" db="EMBL/GenBank/DDBJ databases">
        <authorList>
            <person name="Sun Q."/>
            <person name="Mori K."/>
        </authorList>
    </citation>
    <scope>NUCLEOTIDE SEQUENCE [LARGE SCALE GENOMIC DNA]</scope>
    <source>
        <strain evidence="2 3">JCM 3324</strain>
    </source>
</reference>
<comment type="caution">
    <text evidence="2">The sequence shown here is derived from an EMBL/GenBank/DDBJ whole genome shotgun (WGS) entry which is preliminary data.</text>
</comment>
<keyword evidence="1" id="KW-0732">Signal</keyword>
<organism evidence="2 3">
    <name type="scientific">Nonomuraea salmonea</name>
    <dbReference type="NCBI Taxonomy" id="46181"/>
    <lineage>
        <taxon>Bacteria</taxon>
        <taxon>Bacillati</taxon>
        <taxon>Actinomycetota</taxon>
        <taxon>Actinomycetes</taxon>
        <taxon>Streptosporangiales</taxon>
        <taxon>Streptosporangiaceae</taxon>
        <taxon>Nonomuraea</taxon>
    </lineage>
</organism>
<dbReference type="SUPFAM" id="SSF82171">
    <property type="entry name" value="DPP6 N-terminal domain-like"/>
    <property type="match status" value="1"/>
</dbReference>
<sequence length="303" mass="33378">MKYRTSLAALTVTALAATAQPALAEAPATIAYAQRAKGWEVVLTSGKVVKVPQALTEAPKDAVHEGARAPFLVSGDGRHLFYYRKKDGLFVQRTVHGKERVVAKSIKAYAIGEEWPVVAPDGSYVIMQTSGPGLSDFTDLRTRKTMGPPEKTDAWALLGFSPDGKRLLLSAERVVVFDRELRSRLRLKTRLSPSALAGDHTTAAVLVGKPEKYRQLRLLNLRTGRAGAVVNVKLPRGQYIDDVDFDRSDRLVVRSKTATGVAVYQVSRKTGAVQPLKKIKRPNVATWVLPGDETYERWTEKRS</sequence>
<accession>A0ABV5P4T7</accession>
<gene>
    <name evidence="2" type="ORF">ACFFR3_48855</name>
</gene>
<evidence type="ECO:0000313" key="3">
    <source>
        <dbReference type="Proteomes" id="UP001589568"/>
    </source>
</evidence>
<keyword evidence="3" id="KW-1185">Reference proteome</keyword>
<dbReference type="EMBL" id="JBHMCF010000062">
    <property type="protein sequence ID" value="MFB9477456.1"/>
    <property type="molecule type" value="Genomic_DNA"/>
</dbReference>
<dbReference type="RefSeq" id="WP_379485435.1">
    <property type="nucleotide sequence ID" value="NZ_JBHMCF010000062.1"/>
</dbReference>
<protein>
    <recommendedName>
        <fullName evidence="4">WD40 repeat domain-containing protein</fullName>
    </recommendedName>
</protein>
<proteinExistence type="predicted"/>
<feature type="chain" id="PRO_5046987715" description="WD40 repeat domain-containing protein" evidence="1">
    <location>
        <begin position="25"/>
        <end position="303"/>
    </location>
</feature>
<feature type="signal peptide" evidence="1">
    <location>
        <begin position="1"/>
        <end position="24"/>
    </location>
</feature>
<name>A0ABV5P4T7_9ACTN</name>
<evidence type="ECO:0008006" key="4">
    <source>
        <dbReference type="Google" id="ProtNLM"/>
    </source>
</evidence>
<dbReference type="Proteomes" id="UP001589568">
    <property type="component" value="Unassembled WGS sequence"/>
</dbReference>